<protein>
    <recommendedName>
        <fullName evidence="1">At2g35280-like TPR domain-containing protein</fullName>
    </recommendedName>
</protein>
<organism evidence="2 3">
    <name type="scientific">Brassica carinata</name>
    <name type="common">Ethiopian mustard</name>
    <name type="synonym">Abyssinian cabbage</name>
    <dbReference type="NCBI Taxonomy" id="52824"/>
    <lineage>
        <taxon>Eukaryota</taxon>
        <taxon>Viridiplantae</taxon>
        <taxon>Streptophyta</taxon>
        <taxon>Embryophyta</taxon>
        <taxon>Tracheophyta</taxon>
        <taxon>Spermatophyta</taxon>
        <taxon>Magnoliopsida</taxon>
        <taxon>eudicotyledons</taxon>
        <taxon>Gunneridae</taxon>
        <taxon>Pentapetalae</taxon>
        <taxon>rosids</taxon>
        <taxon>malvids</taxon>
        <taxon>Brassicales</taxon>
        <taxon>Brassicaceae</taxon>
        <taxon>Brassiceae</taxon>
        <taxon>Brassica</taxon>
    </lineage>
</organism>
<dbReference type="OrthoDB" id="1032600at2759"/>
<comment type="caution">
    <text evidence="2">The sequence shown here is derived from an EMBL/GenBank/DDBJ whole genome shotgun (WGS) entry which is preliminary data.</text>
</comment>
<dbReference type="AlphaFoldDB" id="A0A8X7VJW8"/>
<dbReference type="PANTHER" id="PTHR33784:SF12">
    <property type="entry name" value="F-BOX DOMAIN-CONTAINING PROTEIN"/>
    <property type="match status" value="1"/>
</dbReference>
<name>A0A8X7VJW8_BRACI</name>
<dbReference type="Pfam" id="PF23310">
    <property type="entry name" value="TPR_27"/>
    <property type="match status" value="1"/>
</dbReference>
<dbReference type="EMBL" id="JAAMPC010000005">
    <property type="protein sequence ID" value="KAG2312749.1"/>
    <property type="molecule type" value="Genomic_DNA"/>
</dbReference>
<evidence type="ECO:0000259" key="1">
    <source>
        <dbReference type="Pfam" id="PF23310"/>
    </source>
</evidence>
<gene>
    <name evidence="2" type="ORF">Bca52824_024306</name>
</gene>
<feature type="domain" description="At2g35280-like TPR" evidence="1">
    <location>
        <begin position="73"/>
        <end position="155"/>
    </location>
</feature>
<dbReference type="Proteomes" id="UP000886595">
    <property type="component" value="Unassembled WGS sequence"/>
</dbReference>
<evidence type="ECO:0000313" key="2">
    <source>
        <dbReference type="EMBL" id="KAG2312749.1"/>
    </source>
</evidence>
<sequence>MNSENNHSLLESLTPFLLGDILSRVGSSSVEDLRPCLLVSKTISAAVEDNRVFQNLNLRPLARNPLLTFFQARNRLQRCLDGDNPVAHFIEGIKQYFVFDDMDLGLFHLKKSAEGKYDSGTYLYAMLLLCTGNFAEGLTVLSSLDWEESKLRADRAWKDVKRSMRFVFGIMKDEYIENLKNNRPPLSCHRNDINNRCGRCFPYKQMRRFLAFIR</sequence>
<proteinExistence type="predicted"/>
<keyword evidence="3" id="KW-1185">Reference proteome</keyword>
<reference evidence="2 3" key="1">
    <citation type="submission" date="2020-02" db="EMBL/GenBank/DDBJ databases">
        <authorList>
            <person name="Ma Q."/>
            <person name="Huang Y."/>
            <person name="Song X."/>
            <person name="Pei D."/>
        </authorList>
    </citation>
    <scope>NUCLEOTIDE SEQUENCE [LARGE SCALE GENOMIC DNA]</scope>
    <source>
        <strain evidence="2">Sxm20200214</strain>
        <tissue evidence="2">Leaf</tissue>
    </source>
</reference>
<dbReference type="InterPro" id="IPR057136">
    <property type="entry name" value="At2g35280_TPR_dom"/>
</dbReference>
<evidence type="ECO:0000313" key="3">
    <source>
        <dbReference type="Proteomes" id="UP000886595"/>
    </source>
</evidence>
<accession>A0A8X7VJW8</accession>
<dbReference type="InterPro" id="IPR040338">
    <property type="entry name" value="At1g67623-like"/>
</dbReference>
<dbReference type="PANTHER" id="PTHR33784">
    <property type="entry name" value="OS05G0482100 PROTEIN"/>
    <property type="match status" value="1"/>
</dbReference>